<proteinExistence type="inferred from homology"/>
<dbReference type="GO" id="GO:0046872">
    <property type="term" value="F:metal ion binding"/>
    <property type="evidence" value="ECO:0007669"/>
    <property type="project" value="UniProtKB-KW"/>
</dbReference>
<feature type="region of interest" description="Disordered" evidence="17">
    <location>
        <begin position="1202"/>
        <end position="1222"/>
    </location>
</feature>
<dbReference type="InterPro" id="IPR036188">
    <property type="entry name" value="FAD/NAD-bd_sf"/>
</dbReference>
<evidence type="ECO:0000313" key="20">
    <source>
        <dbReference type="Proteomes" id="UP000789524"/>
    </source>
</evidence>
<evidence type="ECO:0000256" key="12">
    <source>
        <dbReference type="ARBA" id="ARBA00023033"/>
    </source>
</evidence>
<dbReference type="PROSITE" id="PS50023">
    <property type="entry name" value="LIM_DOMAIN_2"/>
    <property type="match status" value="1"/>
</dbReference>
<dbReference type="GO" id="GO:0003779">
    <property type="term" value="F:actin binding"/>
    <property type="evidence" value="ECO:0007669"/>
    <property type="project" value="UniProtKB-KW"/>
</dbReference>
<evidence type="ECO:0000256" key="11">
    <source>
        <dbReference type="ARBA" id="ARBA00023002"/>
    </source>
</evidence>
<keyword evidence="20" id="KW-1185">Reference proteome</keyword>
<keyword evidence="7 16" id="KW-0479">Metal-binding</keyword>
<dbReference type="OrthoDB" id="20799at2759"/>
<feature type="domain" description="LIM zinc-binding" evidence="18">
    <location>
        <begin position="1230"/>
        <end position="1292"/>
    </location>
</feature>
<evidence type="ECO:0000256" key="6">
    <source>
        <dbReference type="ARBA" id="ARBA00022630"/>
    </source>
</evidence>
<keyword evidence="5" id="KW-0963">Cytoplasm</keyword>
<feature type="compositionally biased region" description="Low complexity" evidence="17">
    <location>
        <begin position="2176"/>
        <end position="2185"/>
    </location>
</feature>
<dbReference type="GO" id="GO:0005737">
    <property type="term" value="C:cytoplasm"/>
    <property type="evidence" value="ECO:0007669"/>
    <property type="project" value="UniProtKB-SubCell"/>
</dbReference>
<keyword evidence="6" id="KW-0285">Flavoprotein</keyword>
<comment type="subcellular location">
    <subcellularLocation>
        <location evidence="2">Cytoplasm</location>
    </subcellularLocation>
</comment>
<evidence type="ECO:0000256" key="4">
    <source>
        <dbReference type="ARBA" id="ARBA00012709"/>
    </source>
</evidence>
<sequence>MNSGGQKVPTPPECALAAEMFDHFCSAGTMKQILTLHREICDTLNLKPNRLPDFYPKLKAKLASSWKAQALFKKFDARANHKVYAKGRACNQNKVLLIGAGPCGLRAAIECQLLGAKVVVVEKRDRFSRNNVLHLWPFVIHDLRALGAKKFFGKFCAGAIDHISIRQLQCILMKVCLLLGVEIHEGVGFEELLEPTGTESSATLGWRARVDPAEHPVSQYEFDALIGADGKRNTLQGFKRKEFRGKLAMAITANFINRHTEQEASVPEISGVAFIFNQKFFKELNEVTRIDLENIVYYKDDTHYFVMTAKKHSLLEKGVLVNDYADVTRLLSVENVDRSSLMKYAQEAARFSTNGRLPLKDFALNHYGEPDVALFDFTSMYAAENASIVYERHGRRLLCQLVGDSLLEPFWPTGSGCARGFLSALDAAWAVRSWGHTPQPHPLEVIAERESIYRLLAQTTPENLHRDFGGYTLDPGTRYPNLNRTAVTPHRVTSFYDSDDPLPLDASNSARKRRREPEISEDALLSWVKHFEPGIRAAVGPVSLSNLLRRYRPDLMPRDTPPRLVYQILQQEFGIPPLSANGPTRDTPDAKLRSYLLRVYHAFKGEVPHIYHKTDMFKQIKQSQQKENILNTVDHAVSAYTNTAEAEKSHSSHRKKRRSLRSQVSNDPAEYIRKKIEKLDLNNITQLARLIEGHDSTIDSEKHSAKQREIQEQIISLLDPEDSPDPKMLRDSLAQLLAGTTKTKVKSKGANQPLNSYFKGKPTDKIKVKPPRKLKGLDESTIKYTDFSNIFDDDSTNTDATIVESTKREKKDSSGTASNKKMVRASSTEGLPQTRRMSEVAEMQRRRFSQSPEVAARYGRSNSLGSPEMALSAKRMAKLFEDKKRDTPSPESSVVRSKLVDNPDMVLRLQRMTDIIEGKRCYTPSPDRSKRSQSIGNPEMALRRQRVVDLIEGANKPHQSPERSFQRRNSGELPFRLQRVSDMMDKRTADSKRPKSGGKRKAAREIMKQRFEKSLQMLAAEPRMDFASSADLENDYGLQQYRASAPQFDERVKKLEKKLQHYEEGRVVGGGARAMGGGARVARLAAELSNTSSGGAVPKASKPKDLMRSVGKIERDDWNVKEIERKIMENRLGRPEPKTAEKVPKWDREQFLGRQRRLKEGDNEEKWGEIDETLHKLDQKLRDSGRPDHGTKKVANLATKFIKKDEPETSKTSSKEELKRTWRGPSSAGMQCASCGTRVFAAEAVTADGLHLHRSCFRCAVCKAVLRPGNYTMERYGSRLVCLRHSGVSVPDSLSTKVTRLDTLATPERISLEMSDGGAREIDEDEWTDRNFLASETSGAGGLSDEEDSSSEEFTDAMCSEEADDSPEPELQNTRPAQTHLYFSDDSFGYDDYSEEGPVSSGNESCSRMRAAREARRREVPAEPRPPTYSSEMESEEDSESSEDEVSSATEVSTDSEFAREECAPATTPPAILVTEAAPVAPVAPIAPIAPVAPTQDYPLSRTRSAGGLATKRALELKRKYLLGEPSPPSVRKSDSTSQLDTKLEAFRCNITEFQKLLNPAPIQPVTEQISVTVQTATTHTNEEPESDQSLPVKVIQEPEDVAPEKDNQTSPIELPSPKPIRTLRVTTGYKKVPMPDIISNLFPDAPLDLLEQGLSPFYDPVLPIEEGNSNLEHLEIDSDSLSEDDSSNNHKLSNQSVPRVEVHDEGGELIQLDSLTIANNVNDSKEDKITEVTNTTALSAVCVDSESSDSNKDVTTLALTETELSDWAAESAVLDECGFEDKDDRKRNKNPRTLSEPKMVHETKNISAIASHICGKTSPTEHIVFSNALEHFEFADEGDQDPSIESPATPKNEGYMELVDDYYGHYSPTNDRSMNFIERTFSETTIKPIVLENEEVAVTNDNDEIKFIDDQDSKSDAVSKNESLKSTGELKKLFEDSPSHSLSNGNSHEDENSLSKSEHLSAVIKVEDISPQTKSDSVSISDISPPLENDDLASKTSACKSENSNDKASLEDISPPLASEKSKSHNSLLYQKAQKPITFASPCSIRLYAPAICRSASETFGRLSQNGNLSPRYDWGQSCHVSPGSISPGSGTSMMGPDAVDRIQVIQKERQEQTDLVKRLVLERLGNGQRVIRKTARRQRMSPVCSAPPPVPPPPALATPPSPPPPPRPLPPPAALMSLPVASSFSDPDLTQDRRRKGIMRSISNYFNRRLGPRHKCVSEPDLTTHEVGESHKSTGGFAPPVPPPPTAYNPRPAASGNTHSVIVAGGWRRRAREASPDEPSSRRVARLQKRLSRPLPAEEQAASVAELVQICAQRDAHRALMAADRRKNSSRNRAGD</sequence>
<feature type="compositionally biased region" description="Basic and acidic residues" evidence="17">
    <location>
        <begin position="1411"/>
        <end position="1422"/>
    </location>
</feature>
<accession>A0A8J2Q9T7</accession>
<name>A0A8J2Q9T7_9NEOP</name>
<dbReference type="Pfam" id="PF00890">
    <property type="entry name" value="FAD_binding_2"/>
    <property type="match status" value="1"/>
</dbReference>
<dbReference type="Pfam" id="PF00412">
    <property type="entry name" value="LIM"/>
    <property type="match status" value="1"/>
</dbReference>
<feature type="region of interest" description="Disordered" evidence="17">
    <location>
        <begin position="802"/>
        <end position="867"/>
    </location>
</feature>
<dbReference type="InterPro" id="IPR001781">
    <property type="entry name" value="Znf_LIM"/>
</dbReference>
<feature type="compositionally biased region" description="Polar residues" evidence="17">
    <location>
        <begin position="814"/>
        <end position="831"/>
    </location>
</feature>
<evidence type="ECO:0000256" key="5">
    <source>
        <dbReference type="ARBA" id="ARBA00022490"/>
    </source>
</evidence>
<organism evidence="19 20">
    <name type="scientific">Danaus chrysippus</name>
    <name type="common">African queen</name>
    <dbReference type="NCBI Taxonomy" id="151541"/>
    <lineage>
        <taxon>Eukaryota</taxon>
        <taxon>Metazoa</taxon>
        <taxon>Ecdysozoa</taxon>
        <taxon>Arthropoda</taxon>
        <taxon>Hexapoda</taxon>
        <taxon>Insecta</taxon>
        <taxon>Pterygota</taxon>
        <taxon>Neoptera</taxon>
        <taxon>Endopterygota</taxon>
        <taxon>Lepidoptera</taxon>
        <taxon>Glossata</taxon>
        <taxon>Ditrysia</taxon>
        <taxon>Papilionoidea</taxon>
        <taxon>Nymphalidae</taxon>
        <taxon>Danainae</taxon>
        <taxon>Danaini</taxon>
        <taxon>Danaina</taxon>
        <taxon>Danaus</taxon>
        <taxon>Anosia</taxon>
    </lineage>
</organism>
<dbReference type="Gene3D" id="3.50.50.60">
    <property type="entry name" value="FAD/NAD(P)-binding domain"/>
    <property type="match status" value="1"/>
</dbReference>
<dbReference type="SUPFAM" id="SSF51905">
    <property type="entry name" value="FAD/NAD(P)-binding domain"/>
    <property type="match status" value="1"/>
</dbReference>
<dbReference type="PRINTS" id="PR00420">
    <property type="entry name" value="RNGMNOXGNASE"/>
</dbReference>
<evidence type="ECO:0000256" key="2">
    <source>
        <dbReference type="ARBA" id="ARBA00004496"/>
    </source>
</evidence>
<evidence type="ECO:0000256" key="1">
    <source>
        <dbReference type="ARBA" id="ARBA00001974"/>
    </source>
</evidence>
<dbReference type="EMBL" id="CAKASE010000043">
    <property type="protein sequence ID" value="CAG9558090.1"/>
    <property type="molecule type" value="Genomic_DNA"/>
</dbReference>
<evidence type="ECO:0000256" key="13">
    <source>
        <dbReference type="ARBA" id="ARBA00023038"/>
    </source>
</evidence>
<keyword evidence="10" id="KW-0521">NADP</keyword>
<feature type="compositionally biased region" description="Acidic residues" evidence="17">
    <location>
        <begin position="1433"/>
        <end position="1446"/>
    </location>
</feature>
<feature type="compositionally biased region" description="Acidic residues" evidence="17">
    <location>
        <begin position="1344"/>
        <end position="1368"/>
    </location>
</feature>
<comment type="similarity">
    <text evidence="3">Belongs to the Mical family.</text>
</comment>
<dbReference type="PANTHER" id="PTHR23167">
    <property type="entry name" value="CALPONIN HOMOLOGY DOMAIN-CONTAINING PROTEIN DDB_G0272472-RELATED"/>
    <property type="match status" value="1"/>
</dbReference>
<keyword evidence="8" id="KW-0274">FAD</keyword>
<dbReference type="Proteomes" id="UP000789524">
    <property type="component" value="Unassembled WGS sequence"/>
</dbReference>
<feature type="region of interest" description="Disordered" evidence="17">
    <location>
        <begin position="2132"/>
        <end position="2196"/>
    </location>
</feature>
<feature type="region of interest" description="Disordered" evidence="17">
    <location>
        <begin position="1679"/>
        <end position="1701"/>
    </location>
</feature>
<protein>
    <recommendedName>
        <fullName evidence="4">F-actin monooxygenase</fullName>
        <ecNumber evidence="4">1.14.13.225</ecNumber>
    </recommendedName>
</protein>
<dbReference type="EC" id="1.14.13.225" evidence="4"/>
<evidence type="ECO:0000256" key="9">
    <source>
        <dbReference type="ARBA" id="ARBA00022833"/>
    </source>
</evidence>
<feature type="region of interest" description="Disordered" evidence="17">
    <location>
        <begin position="1975"/>
        <end position="2022"/>
    </location>
</feature>
<dbReference type="InterPro" id="IPR050540">
    <property type="entry name" value="F-actin_Monoox_Mical"/>
</dbReference>
<dbReference type="InterPro" id="IPR003953">
    <property type="entry name" value="FAD-dep_OxRdtase_2_FAD-bd"/>
</dbReference>
<keyword evidence="14" id="KW-0009">Actin-binding</keyword>
<evidence type="ECO:0000313" key="19">
    <source>
        <dbReference type="EMBL" id="CAG9558090.1"/>
    </source>
</evidence>
<dbReference type="GO" id="GO:0120501">
    <property type="term" value="F:F-actin monooxygenase activity"/>
    <property type="evidence" value="ECO:0007669"/>
    <property type="project" value="UniProtKB-EC"/>
</dbReference>
<evidence type="ECO:0000256" key="7">
    <source>
        <dbReference type="ARBA" id="ARBA00022723"/>
    </source>
</evidence>
<feature type="region of interest" description="Disordered" evidence="17">
    <location>
        <begin position="643"/>
        <end position="666"/>
    </location>
</feature>
<feature type="compositionally biased region" description="Basic and acidic residues" evidence="17">
    <location>
        <begin position="2274"/>
        <end position="2283"/>
    </location>
</feature>
<feature type="region of interest" description="Disordered" evidence="17">
    <location>
        <begin position="953"/>
        <end position="1003"/>
    </location>
</feature>
<keyword evidence="13 16" id="KW-0440">LIM domain</keyword>
<evidence type="ECO:0000256" key="15">
    <source>
        <dbReference type="ARBA" id="ARBA00049522"/>
    </source>
</evidence>
<keyword evidence="11" id="KW-0560">Oxidoreductase</keyword>
<feature type="region of interest" description="Disordered" evidence="17">
    <location>
        <begin position="744"/>
        <end position="769"/>
    </location>
</feature>
<dbReference type="SMART" id="SM00132">
    <property type="entry name" value="LIM"/>
    <property type="match status" value="1"/>
</dbReference>
<dbReference type="FunFam" id="3.50.50.60:FF:000004">
    <property type="entry name" value="protein-methionine sulfoxide oxidase MICAL2 isoform X1"/>
    <property type="match status" value="1"/>
</dbReference>
<evidence type="ECO:0000256" key="3">
    <source>
        <dbReference type="ARBA" id="ARBA00008223"/>
    </source>
</evidence>
<comment type="catalytic activity">
    <reaction evidence="15">
        <text>L-methionyl-[F-actin] + NADPH + O2 + H(+) = L-methionyl-(R)-S-oxide-[F-actin] + NADP(+) + H2O</text>
        <dbReference type="Rhea" id="RHEA:51308"/>
        <dbReference type="Rhea" id="RHEA-COMP:12953"/>
        <dbReference type="Rhea" id="RHEA-COMP:12956"/>
        <dbReference type="ChEBI" id="CHEBI:15377"/>
        <dbReference type="ChEBI" id="CHEBI:15378"/>
        <dbReference type="ChEBI" id="CHEBI:15379"/>
        <dbReference type="ChEBI" id="CHEBI:16044"/>
        <dbReference type="ChEBI" id="CHEBI:45764"/>
        <dbReference type="ChEBI" id="CHEBI:57783"/>
        <dbReference type="ChEBI" id="CHEBI:58349"/>
        <dbReference type="EC" id="1.14.13.225"/>
    </reaction>
</comment>
<feature type="region of interest" description="Disordered" evidence="17">
    <location>
        <begin position="1936"/>
        <end position="1958"/>
    </location>
</feature>
<comment type="cofactor">
    <cofactor evidence="1">
        <name>FAD</name>
        <dbReference type="ChEBI" id="CHEBI:57692"/>
    </cofactor>
</comment>
<evidence type="ECO:0000259" key="18">
    <source>
        <dbReference type="PROSITE" id="PS50023"/>
    </source>
</evidence>
<gene>
    <name evidence="19" type="ORF">DCHRY22_LOCUS313</name>
</gene>
<evidence type="ECO:0000256" key="17">
    <source>
        <dbReference type="SAM" id="MobiDB-lite"/>
    </source>
</evidence>
<dbReference type="Gene3D" id="2.10.110.10">
    <property type="entry name" value="Cysteine Rich Protein"/>
    <property type="match status" value="1"/>
</dbReference>
<keyword evidence="9 16" id="KW-0862">Zinc</keyword>
<feature type="compositionally biased region" description="Basic residues" evidence="17">
    <location>
        <begin position="651"/>
        <end position="660"/>
    </location>
</feature>
<feature type="compositionally biased region" description="Basic and acidic residues" evidence="17">
    <location>
        <begin position="836"/>
        <end position="845"/>
    </location>
</feature>
<evidence type="ECO:0000256" key="10">
    <source>
        <dbReference type="ARBA" id="ARBA00022857"/>
    </source>
</evidence>
<feature type="region of interest" description="Disordered" evidence="17">
    <location>
        <begin position="920"/>
        <end position="940"/>
    </location>
</feature>
<feature type="region of interest" description="Disordered" evidence="17">
    <location>
        <begin position="1315"/>
        <end position="1467"/>
    </location>
</feature>
<keyword evidence="12" id="KW-0503">Monooxygenase</keyword>
<dbReference type="CDD" id="cd09358">
    <property type="entry name" value="LIM_Mical_like"/>
    <property type="match status" value="1"/>
</dbReference>
<feature type="compositionally biased region" description="Basic and acidic residues" evidence="17">
    <location>
        <begin position="1202"/>
        <end position="1220"/>
    </location>
</feature>
<dbReference type="InterPro" id="IPR057494">
    <property type="entry name" value="Rossman_Mical"/>
</dbReference>
<evidence type="ECO:0000256" key="14">
    <source>
        <dbReference type="ARBA" id="ARBA00023203"/>
    </source>
</evidence>
<feature type="region of interest" description="Disordered" evidence="17">
    <location>
        <begin position="2228"/>
        <end position="2302"/>
    </location>
</feature>
<feature type="compositionally biased region" description="Low complexity" evidence="17">
    <location>
        <begin position="1976"/>
        <end position="1987"/>
    </location>
</feature>
<feature type="compositionally biased region" description="Basic and acidic residues" evidence="17">
    <location>
        <begin position="1948"/>
        <end position="1958"/>
    </location>
</feature>
<feature type="region of interest" description="Disordered" evidence="17">
    <location>
        <begin position="1601"/>
        <end position="1620"/>
    </location>
</feature>
<feature type="compositionally biased region" description="Basic residues" evidence="17">
    <location>
        <begin position="2132"/>
        <end position="2141"/>
    </location>
</feature>
<comment type="caution">
    <text evidence="19">The sequence shown here is derived from an EMBL/GenBank/DDBJ whole genome shotgun (WGS) entry which is preliminary data.</text>
</comment>
<dbReference type="PANTHER" id="PTHR23167:SF54">
    <property type="entry name" value="[F-ACTIN]-MONOOXYGENASE MICAL"/>
    <property type="match status" value="1"/>
</dbReference>
<feature type="compositionally biased region" description="Pro residues" evidence="17">
    <location>
        <begin position="2147"/>
        <end position="2175"/>
    </location>
</feature>
<feature type="compositionally biased region" description="Basic residues" evidence="17">
    <location>
        <begin position="2285"/>
        <end position="2294"/>
    </location>
</feature>
<feature type="compositionally biased region" description="Basic and acidic residues" evidence="17">
    <location>
        <begin position="982"/>
        <end position="993"/>
    </location>
</feature>
<dbReference type="Pfam" id="PF25413">
    <property type="entry name" value="Rossman_Mical"/>
    <property type="match status" value="1"/>
</dbReference>
<evidence type="ECO:0000256" key="8">
    <source>
        <dbReference type="ARBA" id="ARBA00022827"/>
    </source>
</evidence>
<reference evidence="19" key="1">
    <citation type="submission" date="2021-09" db="EMBL/GenBank/DDBJ databases">
        <authorList>
            <person name="Martin H S."/>
        </authorList>
    </citation>
    <scope>NUCLEOTIDE SEQUENCE</scope>
</reference>
<evidence type="ECO:0000256" key="16">
    <source>
        <dbReference type="PROSITE-ProRule" id="PRU00125"/>
    </source>
</evidence>